<gene>
    <name evidence="2" type="ORF">AVDCRST_MAG85-4334</name>
</gene>
<dbReference type="EMBL" id="CADCVT010000492">
    <property type="protein sequence ID" value="CAA9538172.1"/>
    <property type="molecule type" value="Genomic_DNA"/>
</dbReference>
<feature type="transmembrane region" description="Helical" evidence="1">
    <location>
        <begin position="144"/>
        <end position="165"/>
    </location>
</feature>
<sequence>MTEEEREQELVALAKIDYDAALRTMSGFVTAGGQIRGIGIAAWTVVFGLAVRDESYALAALSFVVVLIFWYADAYHMALYRRGLSRSIQLETLLDEYAARLGIDAEDPRAVNRFRARLESHSFGMHRTLRPIRLRDFGRLTPKVVFRLIYPSVAVTSLVTAVLYIT</sequence>
<keyword evidence="1" id="KW-0472">Membrane</keyword>
<evidence type="ECO:0000256" key="1">
    <source>
        <dbReference type="SAM" id="Phobius"/>
    </source>
</evidence>
<evidence type="ECO:0008006" key="3">
    <source>
        <dbReference type="Google" id="ProtNLM"/>
    </source>
</evidence>
<accession>A0A6J4U2A3</accession>
<feature type="transmembrane region" description="Helical" evidence="1">
    <location>
        <begin position="55"/>
        <end position="72"/>
    </location>
</feature>
<keyword evidence="1" id="KW-0812">Transmembrane</keyword>
<name>A0A6J4U2A3_9ACTN</name>
<organism evidence="2">
    <name type="scientific">uncultured Solirubrobacteraceae bacterium</name>
    <dbReference type="NCBI Taxonomy" id="1162706"/>
    <lineage>
        <taxon>Bacteria</taxon>
        <taxon>Bacillati</taxon>
        <taxon>Actinomycetota</taxon>
        <taxon>Thermoleophilia</taxon>
        <taxon>Solirubrobacterales</taxon>
        <taxon>Solirubrobacteraceae</taxon>
        <taxon>environmental samples</taxon>
    </lineage>
</organism>
<keyword evidence="1" id="KW-1133">Transmembrane helix</keyword>
<proteinExistence type="predicted"/>
<evidence type="ECO:0000313" key="2">
    <source>
        <dbReference type="EMBL" id="CAA9538172.1"/>
    </source>
</evidence>
<protein>
    <recommendedName>
        <fullName evidence="3">SMODS and SLOG-associating 2TM effector domain-containing protein</fullName>
    </recommendedName>
</protein>
<dbReference type="AlphaFoldDB" id="A0A6J4U2A3"/>
<reference evidence="2" key="1">
    <citation type="submission" date="2020-02" db="EMBL/GenBank/DDBJ databases">
        <authorList>
            <person name="Meier V. D."/>
        </authorList>
    </citation>
    <scope>NUCLEOTIDE SEQUENCE</scope>
    <source>
        <strain evidence="2">AVDCRST_MAG85</strain>
    </source>
</reference>